<proteinExistence type="predicted"/>
<reference evidence="2 3" key="1">
    <citation type="submission" date="2016-10" db="EMBL/GenBank/DDBJ databases">
        <authorList>
            <person name="de Groot N.N."/>
        </authorList>
    </citation>
    <scope>NUCLEOTIDE SEQUENCE [LARGE SCALE GENOMIC DNA]</scope>
    <source>
        <strain evidence="2 3">DSM 15345</strain>
    </source>
</reference>
<evidence type="ECO:0000256" key="1">
    <source>
        <dbReference type="SAM" id="MobiDB-lite"/>
    </source>
</evidence>
<evidence type="ECO:0000313" key="2">
    <source>
        <dbReference type="EMBL" id="SEA72680.1"/>
    </source>
</evidence>
<organism evidence="2 3">
    <name type="scientific">Rubrimonas cliftonensis</name>
    <dbReference type="NCBI Taxonomy" id="89524"/>
    <lineage>
        <taxon>Bacteria</taxon>
        <taxon>Pseudomonadati</taxon>
        <taxon>Pseudomonadota</taxon>
        <taxon>Alphaproteobacteria</taxon>
        <taxon>Rhodobacterales</taxon>
        <taxon>Paracoccaceae</taxon>
        <taxon>Rubrimonas</taxon>
    </lineage>
</organism>
<name>A0A1H4DJS5_9RHOB</name>
<sequence length="63" mass="6337">MRPWIALLALAAAGCGVKGDPLSPGGRPDVSVEPPAAVRSGLPGYDELNTDAPRGELPSSEGP</sequence>
<accession>A0A1H4DJS5</accession>
<gene>
    <name evidence="2" type="ORF">SAMN05444370_11063</name>
</gene>
<feature type="region of interest" description="Disordered" evidence="1">
    <location>
        <begin position="17"/>
        <end position="63"/>
    </location>
</feature>
<dbReference type="Proteomes" id="UP000198703">
    <property type="component" value="Unassembled WGS sequence"/>
</dbReference>
<keyword evidence="3" id="KW-1185">Reference proteome</keyword>
<dbReference type="PROSITE" id="PS51257">
    <property type="entry name" value="PROKAR_LIPOPROTEIN"/>
    <property type="match status" value="1"/>
</dbReference>
<dbReference type="STRING" id="89524.SAMN05444370_11063"/>
<evidence type="ECO:0000313" key="3">
    <source>
        <dbReference type="Proteomes" id="UP000198703"/>
    </source>
</evidence>
<dbReference type="RefSeq" id="WP_093254616.1">
    <property type="nucleotide sequence ID" value="NZ_FNQM01000010.1"/>
</dbReference>
<dbReference type="AlphaFoldDB" id="A0A1H4DJS5"/>
<protein>
    <submittedName>
        <fullName evidence="2">Uncharacterized protein</fullName>
    </submittedName>
</protein>
<dbReference type="EMBL" id="FNQM01000010">
    <property type="protein sequence ID" value="SEA72680.1"/>
    <property type="molecule type" value="Genomic_DNA"/>
</dbReference>